<comment type="caution">
    <text evidence="1">The sequence shown here is derived from an EMBL/GenBank/DDBJ whole genome shotgun (WGS) entry which is preliminary data.</text>
</comment>
<evidence type="ECO:0000313" key="2">
    <source>
        <dbReference type="Proteomes" id="UP001151699"/>
    </source>
</evidence>
<dbReference type="Proteomes" id="UP001151699">
    <property type="component" value="Chromosome B"/>
</dbReference>
<gene>
    <name evidence="1" type="ORF">Bhyg_07416</name>
</gene>
<keyword evidence="2" id="KW-1185">Reference proteome</keyword>
<name>A0A9Q0S3Y3_9DIPT</name>
<accession>A0A9Q0S3Y3</accession>
<protein>
    <submittedName>
        <fullName evidence="1">Uncharacterized protein</fullName>
    </submittedName>
</protein>
<organism evidence="1 2">
    <name type="scientific">Pseudolycoriella hygida</name>
    <dbReference type="NCBI Taxonomy" id="35572"/>
    <lineage>
        <taxon>Eukaryota</taxon>
        <taxon>Metazoa</taxon>
        <taxon>Ecdysozoa</taxon>
        <taxon>Arthropoda</taxon>
        <taxon>Hexapoda</taxon>
        <taxon>Insecta</taxon>
        <taxon>Pterygota</taxon>
        <taxon>Neoptera</taxon>
        <taxon>Endopterygota</taxon>
        <taxon>Diptera</taxon>
        <taxon>Nematocera</taxon>
        <taxon>Sciaroidea</taxon>
        <taxon>Sciaridae</taxon>
        <taxon>Pseudolycoriella</taxon>
    </lineage>
</organism>
<feature type="non-terminal residue" evidence="1">
    <location>
        <position position="1"/>
    </location>
</feature>
<feature type="non-terminal residue" evidence="1">
    <location>
        <position position="174"/>
    </location>
</feature>
<dbReference type="OrthoDB" id="10290617at2759"/>
<reference evidence="1" key="1">
    <citation type="submission" date="2022-07" db="EMBL/GenBank/DDBJ databases">
        <authorList>
            <person name="Trinca V."/>
            <person name="Uliana J.V.C."/>
            <person name="Torres T.T."/>
            <person name="Ward R.J."/>
            <person name="Monesi N."/>
        </authorList>
    </citation>
    <scope>NUCLEOTIDE SEQUENCE</scope>
    <source>
        <strain evidence="1">HSMRA1968</strain>
        <tissue evidence="1">Whole embryos</tissue>
    </source>
</reference>
<proteinExistence type="predicted"/>
<dbReference type="AlphaFoldDB" id="A0A9Q0S3Y3"/>
<sequence>VHLQTLLPEKSIPMVQGLNFMKVDMICLKRRVDMSKNAINVRITSSTEIAMDSFDKQWNVYTRNSRFFSNYQINDNKKLDDLEGLEIWYRDTLKSQFENSSDGCDRLSLIHWTIEIGNREEFMFANCVVPFYAIIKTPDMDNWYTHANVKNNLQQPFIRQSSRLPLFDRHEVGL</sequence>
<evidence type="ECO:0000313" key="1">
    <source>
        <dbReference type="EMBL" id="KAJ6642465.1"/>
    </source>
</evidence>
<dbReference type="EMBL" id="WJQU01000002">
    <property type="protein sequence ID" value="KAJ6642465.1"/>
    <property type="molecule type" value="Genomic_DNA"/>
</dbReference>